<proteinExistence type="inferred from homology"/>
<evidence type="ECO:0000256" key="10">
    <source>
        <dbReference type="ARBA" id="ARBA00032441"/>
    </source>
</evidence>
<evidence type="ECO:0000256" key="9">
    <source>
        <dbReference type="ARBA" id="ARBA00022842"/>
    </source>
</evidence>
<keyword evidence="4" id="KW-0963">Cytoplasm</keyword>
<keyword evidence="6" id="KW-0479">Metal-binding</keyword>
<dbReference type="GO" id="GO:0005524">
    <property type="term" value="F:ATP binding"/>
    <property type="evidence" value="ECO:0007669"/>
    <property type="project" value="UniProtKB-KW"/>
</dbReference>
<evidence type="ECO:0000256" key="5">
    <source>
        <dbReference type="ARBA" id="ARBA00022694"/>
    </source>
</evidence>
<evidence type="ECO:0000256" key="7">
    <source>
        <dbReference type="ARBA" id="ARBA00022741"/>
    </source>
</evidence>
<gene>
    <name evidence="11" type="primary">tsaE</name>
    <name evidence="11" type="ORF">JW984_16070</name>
</gene>
<evidence type="ECO:0000256" key="6">
    <source>
        <dbReference type="ARBA" id="ARBA00022723"/>
    </source>
</evidence>
<evidence type="ECO:0000256" key="2">
    <source>
        <dbReference type="ARBA" id="ARBA00007599"/>
    </source>
</evidence>
<dbReference type="InterPro" id="IPR027417">
    <property type="entry name" value="P-loop_NTPase"/>
</dbReference>
<comment type="similarity">
    <text evidence="2">Belongs to the TsaE family.</text>
</comment>
<dbReference type="EMBL" id="JAFGIX010000086">
    <property type="protein sequence ID" value="MBN1574715.1"/>
    <property type="molecule type" value="Genomic_DNA"/>
</dbReference>
<reference evidence="11" key="2">
    <citation type="submission" date="2021-01" db="EMBL/GenBank/DDBJ databases">
        <authorList>
            <person name="Hahn C.R."/>
            <person name="Youssef N.H."/>
            <person name="Elshahed M."/>
        </authorList>
    </citation>
    <scope>NUCLEOTIDE SEQUENCE</scope>
    <source>
        <strain evidence="11">Zod_Metabat.24</strain>
    </source>
</reference>
<dbReference type="Proteomes" id="UP000809273">
    <property type="component" value="Unassembled WGS sequence"/>
</dbReference>
<dbReference type="PANTHER" id="PTHR33540:SF2">
    <property type="entry name" value="TRNA THREONYLCARBAMOYLADENOSINE BIOSYNTHESIS PROTEIN TSAE"/>
    <property type="match status" value="1"/>
</dbReference>
<keyword evidence="5" id="KW-0819">tRNA processing</keyword>
<reference evidence="11" key="1">
    <citation type="journal article" date="2021" name="Environ. Microbiol.">
        <title>Genomic characterization of three novel Desulfobacterota classes expand the metabolic and phylogenetic diversity of the phylum.</title>
        <authorList>
            <person name="Murphy C.L."/>
            <person name="Biggerstaff J."/>
            <person name="Eichhorn A."/>
            <person name="Ewing E."/>
            <person name="Shahan R."/>
            <person name="Soriano D."/>
            <person name="Stewart S."/>
            <person name="VanMol K."/>
            <person name="Walker R."/>
            <person name="Walters P."/>
            <person name="Elshahed M.S."/>
            <person name="Youssef N.H."/>
        </authorList>
    </citation>
    <scope>NUCLEOTIDE SEQUENCE</scope>
    <source>
        <strain evidence="11">Zod_Metabat.24</strain>
    </source>
</reference>
<evidence type="ECO:0000313" key="12">
    <source>
        <dbReference type="Proteomes" id="UP000809273"/>
    </source>
</evidence>
<comment type="subcellular location">
    <subcellularLocation>
        <location evidence="1">Cytoplasm</location>
    </subcellularLocation>
</comment>
<organism evidence="11 12">
    <name type="scientific">Candidatus Zymogenus saltonus</name>
    <dbReference type="NCBI Taxonomy" id="2844893"/>
    <lineage>
        <taxon>Bacteria</taxon>
        <taxon>Deltaproteobacteria</taxon>
        <taxon>Candidatus Zymogenia</taxon>
        <taxon>Candidatus Zymogeniales</taxon>
        <taxon>Candidatus Zymogenaceae</taxon>
        <taxon>Candidatus Zymogenus</taxon>
    </lineage>
</organism>
<evidence type="ECO:0000256" key="4">
    <source>
        <dbReference type="ARBA" id="ARBA00022490"/>
    </source>
</evidence>
<accession>A0A9D8PSD8</accession>
<dbReference type="NCBIfam" id="TIGR00150">
    <property type="entry name" value="T6A_YjeE"/>
    <property type="match status" value="1"/>
</dbReference>
<dbReference type="AlphaFoldDB" id="A0A9D8PSD8"/>
<dbReference type="GO" id="GO:0002949">
    <property type="term" value="P:tRNA threonylcarbamoyladenosine modification"/>
    <property type="evidence" value="ECO:0007669"/>
    <property type="project" value="InterPro"/>
</dbReference>
<protein>
    <recommendedName>
        <fullName evidence="3">tRNA threonylcarbamoyladenosine biosynthesis protein TsaE</fullName>
    </recommendedName>
    <alternativeName>
        <fullName evidence="10">t(6)A37 threonylcarbamoyladenosine biosynthesis protein TsaE</fullName>
    </alternativeName>
</protein>
<comment type="caution">
    <text evidence="11">The sequence shown here is derived from an EMBL/GenBank/DDBJ whole genome shotgun (WGS) entry which is preliminary data.</text>
</comment>
<keyword evidence="8" id="KW-0067">ATP-binding</keyword>
<dbReference type="InterPro" id="IPR003442">
    <property type="entry name" value="T6A_TsaE"/>
</dbReference>
<dbReference type="PANTHER" id="PTHR33540">
    <property type="entry name" value="TRNA THREONYLCARBAMOYLADENOSINE BIOSYNTHESIS PROTEIN TSAE"/>
    <property type="match status" value="1"/>
</dbReference>
<dbReference type="GO" id="GO:0046872">
    <property type="term" value="F:metal ion binding"/>
    <property type="evidence" value="ECO:0007669"/>
    <property type="project" value="UniProtKB-KW"/>
</dbReference>
<keyword evidence="7" id="KW-0547">Nucleotide-binding</keyword>
<dbReference type="Pfam" id="PF02367">
    <property type="entry name" value="TsaE"/>
    <property type="match status" value="1"/>
</dbReference>
<dbReference type="GO" id="GO:0005737">
    <property type="term" value="C:cytoplasm"/>
    <property type="evidence" value="ECO:0007669"/>
    <property type="project" value="UniProtKB-SubCell"/>
</dbReference>
<evidence type="ECO:0000256" key="3">
    <source>
        <dbReference type="ARBA" id="ARBA00019010"/>
    </source>
</evidence>
<name>A0A9D8PSD8_9DELT</name>
<dbReference type="Gene3D" id="3.40.50.300">
    <property type="entry name" value="P-loop containing nucleotide triphosphate hydrolases"/>
    <property type="match status" value="1"/>
</dbReference>
<keyword evidence="9" id="KW-0460">Magnesium</keyword>
<evidence type="ECO:0000313" key="11">
    <source>
        <dbReference type="EMBL" id="MBN1574715.1"/>
    </source>
</evidence>
<evidence type="ECO:0000256" key="8">
    <source>
        <dbReference type="ARBA" id="ARBA00022840"/>
    </source>
</evidence>
<dbReference type="SUPFAM" id="SSF52540">
    <property type="entry name" value="P-loop containing nucleoside triphosphate hydrolases"/>
    <property type="match status" value="1"/>
</dbReference>
<evidence type="ECO:0000256" key="1">
    <source>
        <dbReference type="ARBA" id="ARBA00004496"/>
    </source>
</evidence>
<sequence>MTSRGGSVTGASERKGDGVVIRTRSAGETVRLGVALGEGIFAAMRGAEDNDTKGGGICLALTGEMGAGKTKLTQGLAVGLGIDEGYRIVSPSFTLINEYPGEVPLYHIDLYRLNVADELIDLGYEEYFYGDGVTVVEWAERADELLPDDRLDISISILGENDREFNVTFSGDTINYKKIAVKLIDFS</sequence>